<dbReference type="EMBL" id="JBFQGM010000008">
    <property type="protein sequence ID" value="MFL9463424.1"/>
    <property type="molecule type" value="Genomic_DNA"/>
</dbReference>
<accession>A0ABW8WQR4</accession>
<protein>
    <submittedName>
        <fullName evidence="2">Uncharacterized protein</fullName>
    </submittedName>
</protein>
<name>A0ABW8WQR4_9CYAN</name>
<evidence type="ECO:0000256" key="1">
    <source>
        <dbReference type="SAM" id="MobiDB-lite"/>
    </source>
</evidence>
<feature type="compositionally biased region" description="Basic and acidic residues" evidence="1">
    <location>
        <begin position="19"/>
        <end position="29"/>
    </location>
</feature>
<comment type="caution">
    <text evidence="2">The sequence shown here is derived from an EMBL/GenBank/DDBJ whole genome shotgun (WGS) entry which is preliminary data.</text>
</comment>
<organism evidence="2 3">
    <name type="scientific">Scytonema tolypothrichoides VB-61278_2</name>
    <dbReference type="NCBI Taxonomy" id="3232314"/>
    <lineage>
        <taxon>Bacteria</taxon>
        <taxon>Bacillati</taxon>
        <taxon>Cyanobacteriota</taxon>
        <taxon>Cyanophyceae</taxon>
        <taxon>Nostocales</taxon>
        <taxon>Scytonemataceae</taxon>
        <taxon>Scytonema</taxon>
    </lineage>
</organism>
<evidence type="ECO:0000313" key="2">
    <source>
        <dbReference type="EMBL" id="MFL9463424.1"/>
    </source>
</evidence>
<proteinExistence type="predicted"/>
<gene>
    <name evidence="2" type="ORF">AB0759_22695</name>
</gene>
<keyword evidence="3" id="KW-1185">Reference proteome</keyword>
<evidence type="ECO:0000313" key="3">
    <source>
        <dbReference type="Proteomes" id="UP001628874"/>
    </source>
</evidence>
<feature type="compositionally biased region" description="Basic and acidic residues" evidence="1">
    <location>
        <begin position="1"/>
        <end position="12"/>
    </location>
</feature>
<sequence>MVTSARDRKLEAEPLAIHSHGEPPERDQHSAVGGYCSSVIFP</sequence>
<dbReference type="RefSeq" id="WP_272899781.1">
    <property type="nucleotide sequence ID" value="NZ_JBFQGM010000008.1"/>
</dbReference>
<dbReference type="Proteomes" id="UP001628874">
    <property type="component" value="Unassembled WGS sequence"/>
</dbReference>
<reference evidence="2 3" key="1">
    <citation type="submission" date="2024-07" db="EMBL/GenBank/DDBJ databases">
        <authorList>
            <person name="Tripathy S."/>
        </authorList>
    </citation>
    <scope>NUCLEOTIDE SEQUENCE [LARGE SCALE GENOMIC DNA]</scope>
    <source>
        <strain evidence="2 3">VB-61278_2</strain>
    </source>
</reference>
<feature type="region of interest" description="Disordered" evidence="1">
    <location>
        <begin position="1"/>
        <end position="32"/>
    </location>
</feature>